<feature type="compositionally biased region" description="Low complexity" evidence="1">
    <location>
        <begin position="44"/>
        <end position="56"/>
    </location>
</feature>
<feature type="region of interest" description="Disordered" evidence="1">
    <location>
        <begin position="390"/>
        <end position="415"/>
    </location>
</feature>
<reference evidence="3 4" key="1">
    <citation type="submission" date="2024-08" db="EMBL/GenBank/DDBJ databases">
        <authorList>
            <person name="Cucini C."/>
            <person name="Frati F."/>
        </authorList>
    </citation>
    <scope>NUCLEOTIDE SEQUENCE [LARGE SCALE GENOMIC DNA]</scope>
</reference>
<evidence type="ECO:0000259" key="2">
    <source>
        <dbReference type="PROSITE" id="PS51462"/>
    </source>
</evidence>
<feature type="compositionally biased region" description="Pro residues" evidence="1">
    <location>
        <begin position="390"/>
        <end position="405"/>
    </location>
</feature>
<dbReference type="PROSITE" id="PS51462">
    <property type="entry name" value="NUDIX"/>
    <property type="match status" value="1"/>
</dbReference>
<gene>
    <name evidence="3" type="ORF">ODALV1_LOCUS17142</name>
</gene>
<feature type="domain" description="Nudix hydrolase" evidence="2">
    <location>
        <begin position="207"/>
        <end position="348"/>
    </location>
</feature>
<evidence type="ECO:0000313" key="3">
    <source>
        <dbReference type="EMBL" id="CAL8116072.1"/>
    </source>
</evidence>
<dbReference type="PANTHER" id="PTHR13622">
    <property type="entry name" value="THIAMIN PYROPHOSPHOKINASE"/>
    <property type="match status" value="1"/>
</dbReference>
<sequence>MSSMPNTEQDTKVASTPGATTTLSTSPPETDAPQPSDNPPALDSSSSSTSSHTSSSNDELNQFVSEEDDSVGSPAPPMDVLLPDLIMERARKMNCFFLNRHRLDSCKPFIIEDFQVGLITPEVMRELQGFPDVFVCTDTSVQLHPTLNDYKTRSNAMEQVLNQLRKHDVFITLRGWRDECYEVRVDISEPSLMRMERAATCLFGIRQFGVDINGYVHHPELGLSLWMQRRSQSKPRWGGKLDNVVGGGLSVGFTVEETAHKEAMEEAGIPEYILKNLQPVGNVMIFFESERGLSPNTEFVYDLEFPPDFVPENQDGEVESFHLVPIKDVLPIVLSDEFKTTSLPVVLDFLVRHGVIDTDSDPELRLLSELLHIPLGYFYRRASLGAGPGVPPPPLLPPPLVPCMPPDTDADPNEK</sequence>
<keyword evidence="4" id="KW-1185">Reference proteome</keyword>
<feature type="region of interest" description="Disordered" evidence="1">
    <location>
        <begin position="1"/>
        <end position="76"/>
    </location>
</feature>
<feature type="compositionally biased region" description="Polar residues" evidence="1">
    <location>
        <begin position="1"/>
        <end position="28"/>
    </location>
</feature>
<dbReference type="CDD" id="cd03676">
    <property type="entry name" value="NUDIX_Tnr3_like"/>
    <property type="match status" value="1"/>
</dbReference>
<dbReference type="Pfam" id="PF15916">
    <property type="entry name" value="DUF4743"/>
    <property type="match status" value="1"/>
</dbReference>
<dbReference type="InterPro" id="IPR015797">
    <property type="entry name" value="NUDIX_hydrolase-like_dom_sf"/>
</dbReference>
<evidence type="ECO:0000256" key="1">
    <source>
        <dbReference type="SAM" id="MobiDB-lite"/>
    </source>
</evidence>
<accession>A0ABP1QZU1</accession>
<dbReference type="SUPFAM" id="SSF55811">
    <property type="entry name" value="Nudix"/>
    <property type="match status" value="1"/>
</dbReference>
<proteinExistence type="predicted"/>
<dbReference type="PANTHER" id="PTHR13622:SF8">
    <property type="entry name" value="THIAMIN PYROPHOSPHOKINASE 1"/>
    <property type="match status" value="1"/>
</dbReference>
<evidence type="ECO:0000313" key="4">
    <source>
        <dbReference type="Proteomes" id="UP001642540"/>
    </source>
</evidence>
<dbReference type="InterPro" id="IPR031804">
    <property type="entry name" value="DUF4743"/>
</dbReference>
<dbReference type="Pfam" id="PF00293">
    <property type="entry name" value="NUDIX"/>
    <property type="match status" value="1"/>
</dbReference>
<protein>
    <recommendedName>
        <fullName evidence="2">Nudix hydrolase domain-containing protein</fullName>
    </recommendedName>
</protein>
<comment type="caution">
    <text evidence="3">The sequence shown here is derived from an EMBL/GenBank/DDBJ whole genome shotgun (WGS) entry which is preliminary data.</text>
</comment>
<organism evidence="3 4">
    <name type="scientific">Orchesella dallaii</name>
    <dbReference type="NCBI Taxonomy" id="48710"/>
    <lineage>
        <taxon>Eukaryota</taxon>
        <taxon>Metazoa</taxon>
        <taxon>Ecdysozoa</taxon>
        <taxon>Arthropoda</taxon>
        <taxon>Hexapoda</taxon>
        <taxon>Collembola</taxon>
        <taxon>Entomobryomorpha</taxon>
        <taxon>Entomobryoidea</taxon>
        <taxon>Orchesellidae</taxon>
        <taxon>Orchesellinae</taxon>
        <taxon>Orchesella</taxon>
    </lineage>
</organism>
<name>A0ABP1QZU1_9HEXA</name>
<dbReference type="EMBL" id="CAXLJM020000051">
    <property type="protein sequence ID" value="CAL8116072.1"/>
    <property type="molecule type" value="Genomic_DNA"/>
</dbReference>
<dbReference type="Gene3D" id="3.90.79.10">
    <property type="entry name" value="Nucleoside Triphosphate Pyrophosphohydrolase"/>
    <property type="match status" value="1"/>
</dbReference>
<dbReference type="InterPro" id="IPR000086">
    <property type="entry name" value="NUDIX_hydrolase_dom"/>
</dbReference>
<dbReference type="Proteomes" id="UP001642540">
    <property type="component" value="Unassembled WGS sequence"/>
</dbReference>